<keyword evidence="4" id="KW-1185">Reference proteome</keyword>
<reference evidence="3 4" key="1">
    <citation type="submission" date="2017-09" db="EMBL/GenBank/DDBJ databases">
        <authorList>
            <person name="Ehlers B."/>
            <person name="Leendertz F.H."/>
        </authorList>
    </citation>
    <scope>NUCLEOTIDE SEQUENCE [LARGE SCALE GENOMIC DNA]</scope>
    <source>
        <strain evidence="3 4">DSM 18289</strain>
    </source>
</reference>
<dbReference type="GO" id="GO:0015074">
    <property type="term" value="P:DNA integration"/>
    <property type="evidence" value="ECO:0007669"/>
    <property type="project" value="InterPro"/>
</dbReference>
<dbReference type="Gene3D" id="1.10.443.10">
    <property type="entry name" value="Intergrase catalytic core"/>
    <property type="match status" value="1"/>
</dbReference>
<evidence type="ECO:0000256" key="1">
    <source>
        <dbReference type="ARBA" id="ARBA00023172"/>
    </source>
</evidence>
<evidence type="ECO:0000313" key="3">
    <source>
        <dbReference type="EMBL" id="SNZ20923.1"/>
    </source>
</evidence>
<dbReference type="PROSITE" id="PS51898">
    <property type="entry name" value="TYR_RECOMBINASE"/>
    <property type="match status" value="1"/>
</dbReference>
<dbReference type="Proteomes" id="UP000219439">
    <property type="component" value="Unassembled WGS sequence"/>
</dbReference>
<dbReference type="InterPro" id="IPR002104">
    <property type="entry name" value="Integrase_catalytic"/>
</dbReference>
<dbReference type="InterPro" id="IPR013762">
    <property type="entry name" value="Integrase-like_cat_sf"/>
</dbReference>
<keyword evidence="1" id="KW-0233">DNA recombination</keyword>
<feature type="domain" description="Tyr recombinase" evidence="2">
    <location>
        <begin position="194"/>
        <end position="381"/>
    </location>
</feature>
<organism evidence="3 4">
    <name type="scientific">Cohaesibacter gelatinilyticus</name>
    <dbReference type="NCBI Taxonomy" id="372072"/>
    <lineage>
        <taxon>Bacteria</taxon>
        <taxon>Pseudomonadati</taxon>
        <taxon>Pseudomonadota</taxon>
        <taxon>Alphaproteobacteria</taxon>
        <taxon>Hyphomicrobiales</taxon>
        <taxon>Cohaesibacteraceae</taxon>
    </lineage>
</organism>
<gene>
    <name evidence="3" type="ORF">SAMN06265368_4037</name>
</gene>
<dbReference type="InterPro" id="IPR011010">
    <property type="entry name" value="DNA_brk_join_enz"/>
</dbReference>
<dbReference type="OrthoDB" id="8201432at2"/>
<evidence type="ECO:0000313" key="4">
    <source>
        <dbReference type="Proteomes" id="UP000219439"/>
    </source>
</evidence>
<dbReference type="SUPFAM" id="SSF56349">
    <property type="entry name" value="DNA breaking-rejoining enzymes"/>
    <property type="match status" value="1"/>
</dbReference>
<dbReference type="EMBL" id="OBEL01000006">
    <property type="protein sequence ID" value="SNZ20923.1"/>
    <property type="molecule type" value="Genomic_DNA"/>
</dbReference>
<name>A0A285PI26_9HYPH</name>
<sequence length="394" mass="44821">MAKVTIKIPHVVWRDGRPRFVPGPGVRKLGLQGQDLKKPDGCWLDLNETIAWSKAKCTEIAELRKPKEEDKPKTRRRKANLSGFLSLGELLVSWRKNQNVKAKQTGKPARKTREWYDNNIAVLEKYDPDLWLLPAISVTPVFAYNFYEKLRQDKGVHMSKAIISTIRPAYAWGVLKGYVKINPFGNLRVQTPPPRVRVGSIEEMKHLIATADKEGRADIGDAILLGLCTAQRQNDRLLLKLEKRIEGYFLFRQSKTGVIVQIPEIPDLIKRQQQAMERRTRAQKQIPQFLINEKQSRKWGADGDTYRKAFRKICDKATETMPSLKGFRDQDLRDTSVTWLANAGCTVPEISSITGHSIENANKILRHYLAQTPEQANSAIGKLTSYLQEKGGLL</sequence>
<dbReference type="GO" id="GO:0003677">
    <property type="term" value="F:DNA binding"/>
    <property type="evidence" value="ECO:0007669"/>
    <property type="project" value="InterPro"/>
</dbReference>
<proteinExistence type="predicted"/>
<dbReference type="RefSeq" id="WP_097155299.1">
    <property type="nucleotide sequence ID" value="NZ_OBEL01000006.1"/>
</dbReference>
<dbReference type="GO" id="GO:0006310">
    <property type="term" value="P:DNA recombination"/>
    <property type="evidence" value="ECO:0007669"/>
    <property type="project" value="UniProtKB-KW"/>
</dbReference>
<protein>
    <submittedName>
        <fullName evidence="3">Phage integrase family protein</fullName>
    </submittedName>
</protein>
<accession>A0A285PI26</accession>
<evidence type="ECO:0000259" key="2">
    <source>
        <dbReference type="PROSITE" id="PS51898"/>
    </source>
</evidence>
<dbReference type="AlphaFoldDB" id="A0A285PI26"/>